<feature type="compositionally biased region" description="Low complexity" evidence="4">
    <location>
        <begin position="386"/>
        <end position="397"/>
    </location>
</feature>
<dbReference type="GO" id="GO:0005662">
    <property type="term" value="C:DNA replication factor A complex"/>
    <property type="evidence" value="ECO:0007669"/>
    <property type="project" value="TreeGrafter"/>
</dbReference>
<comment type="subcellular location">
    <subcellularLocation>
        <location evidence="1">Nucleus</location>
    </subcellularLocation>
</comment>
<dbReference type="GO" id="GO:0006289">
    <property type="term" value="P:nucleotide-excision repair"/>
    <property type="evidence" value="ECO:0007669"/>
    <property type="project" value="TreeGrafter"/>
</dbReference>
<feature type="compositionally biased region" description="Gly residues" evidence="4">
    <location>
        <begin position="398"/>
        <end position="412"/>
    </location>
</feature>
<feature type="region of interest" description="Disordered" evidence="4">
    <location>
        <begin position="326"/>
        <end position="424"/>
    </location>
</feature>
<dbReference type="EMBL" id="HBNR01071333">
    <property type="protein sequence ID" value="CAE4646339.1"/>
    <property type="molecule type" value="Transcribed_RNA"/>
</dbReference>
<evidence type="ECO:0000256" key="3">
    <source>
        <dbReference type="ARBA" id="ARBA00023242"/>
    </source>
</evidence>
<reference evidence="5" key="1">
    <citation type="submission" date="2021-01" db="EMBL/GenBank/DDBJ databases">
        <authorList>
            <person name="Corre E."/>
            <person name="Pelletier E."/>
            <person name="Niang G."/>
            <person name="Scheremetjew M."/>
            <person name="Finn R."/>
            <person name="Kale V."/>
            <person name="Holt S."/>
            <person name="Cochrane G."/>
            <person name="Meng A."/>
            <person name="Brown T."/>
            <person name="Cohen L."/>
        </authorList>
    </citation>
    <scope>NUCLEOTIDE SEQUENCE</scope>
    <source>
        <strain evidence="5">CCMP3105</strain>
    </source>
</reference>
<evidence type="ECO:0000256" key="4">
    <source>
        <dbReference type="SAM" id="MobiDB-lite"/>
    </source>
</evidence>
<protein>
    <recommendedName>
        <fullName evidence="6">OB domain-containing protein</fullName>
    </recommendedName>
</protein>
<dbReference type="PANTHER" id="PTHR13989">
    <property type="entry name" value="REPLICATION PROTEIN A-RELATED"/>
    <property type="match status" value="1"/>
</dbReference>
<dbReference type="GO" id="GO:0000724">
    <property type="term" value="P:double-strand break repair via homologous recombination"/>
    <property type="evidence" value="ECO:0007669"/>
    <property type="project" value="TreeGrafter"/>
</dbReference>
<evidence type="ECO:0000256" key="2">
    <source>
        <dbReference type="ARBA" id="ARBA00023125"/>
    </source>
</evidence>
<proteinExistence type="predicted"/>
<feature type="compositionally biased region" description="Low complexity" evidence="4">
    <location>
        <begin position="366"/>
        <end position="377"/>
    </location>
</feature>
<organism evidence="5">
    <name type="scientific">Alexandrium monilatum</name>
    <dbReference type="NCBI Taxonomy" id="311494"/>
    <lineage>
        <taxon>Eukaryota</taxon>
        <taxon>Sar</taxon>
        <taxon>Alveolata</taxon>
        <taxon>Dinophyceae</taxon>
        <taxon>Gonyaulacales</taxon>
        <taxon>Pyrocystaceae</taxon>
        <taxon>Alexandrium</taxon>
    </lineage>
</organism>
<sequence length="424" mass="40095">MFGGGSFGGAGGYGGGGGYGGFGGSTAGMPPSGGYGGAAGELMAGAHLPVAGDTMASTLGGYGAGMGQASQGLSGFMNAGNAQGEQPGAPAQQRAQTLTPVTIRMLNDAIKQQKSNGGQMAGLDAMYVVNGRELGMVTLVACVESIQQLQTFKAYTLSDGTGRLLVQCFGDCDAAGAQEIQPGEHVRIFGHLRGWQGQEGVNAHQIARVESANEISYHSIEVAHVHLSLTGKLVKPAAPAPIAPTAPQASMAAFPGMSADGGMAGRAPSAAVPGGGTYPQTGMAQAPGGQAAAPAFAGAPAFSGGGATAPSYGAYGGAGGGMATGAPPGQSPYGGGGPAGGAPPGQGQSPYGGMGMAPGGVGMGASGPAQSSPYGGAPAPGGGAPGAANPYGGSSSPYGGGALFGNPGGAGGAPPAAPGSGLWG</sequence>
<dbReference type="Gene3D" id="2.40.50.140">
    <property type="entry name" value="Nucleic acid-binding proteins"/>
    <property type="match status" value="1"/>
</dbReference>
<dbReference type="CDD" id="cd04478">
    <property type="entry name" value="RPA2_DBD_D"/>
    <property type="match status" value="1"/>
</dbReference>
<feature type="compositionally biased region" description="Low complexity" evidence="4">
    <location>
        <begin position="279"/>
        <end position="293"/>
    </location>
</feature>
<name>A0A7S4SI25_9DINO</name>
<gene>
    <name evidence="5" type="ORF">AMON00008_LOCUS50538</name>
</gene>
<evidence type="ECO:0008006" key="6">
    <source>
        <dbReference type="Google" id="ProtNLM"/>
    </source>
</evidence>
<dbReference type="SUPFAM" id="SSF50249">
    <property type="entry name" value="Nucleic acid-binding proteins"/>
    <property type="match status" value="1"/>
</dbReference>
<dbReference type="InterPro" id="IPR040260">
    <property type="entry name" value="RFA2-like"/>
</dbReference>
<feature type="compositionally biased region" description="Gly residues" evidence="4">
    <location>
        <begin position="332"/>
        <end position="365"/>
    </location>
</feature>
<dbReference type="GO" id="GO:0003697">
    <property type="term" value="F:single-stranded DNA binding"/>
    <property type="evidence" value="ECO:0007669"/>
    <property type="project" value="TreeGrafter"/>
</dbReference>
<dbReference type="GO" id="GO:0006260">
    <property type="term" value="P:DNA replication"/>
    <property type="evidence" value="ECO:0007669"/>
    <property type="project" value="TreeGrafter"/>
</dbReference>
<dbReference type="GO" id="GO:0035861">
    <property type="term" value="C:site of double-strand break"/>
    <property type="evidence" value="ECO:0007669"/>
    <property type="project" value="TreeGrafter"/>
</dbReference>
<evidence type="ECO:0000256" key="1">
    <source>
        <dbReference type="ARBA" id="ARBA00004123"/>
    </source>
</evidence>
<accession>A0A7S4SI25</accession>
<keyword evidence="3" id="KW-0539">Nucleus</keyword>
<keyword evidence="2" id="KW-0238">DNA-binding</keyword>
<feature type="region of interest" description="Disordered" evidence="4">
    <location>
        <begin position="262"/>
        <end position="293"/>
    </location>
</feature>
<dbReference type="AlphaFoldDB" id="A0A7S4SI25"/>
<evidence type="ECO:0000313" key="5">
    <source>
        <dbReference type="EMBL" id="CAE4646339.1"/>
    </source>
</evidence>
<dbReference type="PANTHER" id="PTHR13989:SF16">
    <property type="entry name" value="REPLICATION PROTEIN A2"/>
    <property type="match status" value="1"/>
</dbReference>
<dbReference type="InterPro" id="IPR012340">
    <property type="entry name" value="NA-bd_OB-fold"/>
</dbReference>
<dbReference type="GO" id="GO:0000781">
    <property type="term" value="C:chromosome, telomeric region"/>
    <property type="evidence" value="ECO:0007669"/>
    <property type="project" value="TreeGrafter"/>
</dbReference>